<dbReference type="RefSeq" id="WP_141361232.1">
    <property type="nucleotide sequence ID" value="NZ_BAAAJL010000007.1"/>
</dbReference>
<comment type="caution">
    <text evidence="2">The sequence shown here is derived from an EMBL/GenBank/DDBJ whole genome shotgun (WGS) entry which is preliminary data.</text>
</comment>
<dbReference type="InterPro" id="IPR037523">
    <property type="entry name" value="VOC_core"/>
</dbReference>
<name>A0A4Y4DIJ4_GLUUR</name>
<dbReference type="PANTHER" id="PTHR39175">
    <property type="entry name" value="FAMILY PROTEIN, PUTATIVE (AFU_ORTHOLOGUE AFUA_3G15060)-RELATED"/>
    <property type="match status" value="1"/>
</dbReference>
<dbReference type="Proteomes" id="UP000316612">
    <property type="component" value="Unassembled WGS sequence"/>
</dbReference>
<dbReference type="OrthoDB" id="9813630at2"/>
<dbReference type="PROSITE" id="PS51819">
    <property type="entry name" value="VOC"/>
    <property type="match status" value="1"/>
</dbReference>
<gene>
    <name evidence="2" type="ORF">AUR04nite_03080</name>
</gene>
<evidence type="ECO:0000313" key="3">
    <source>
        <dbReference type="Proteomes" id="UP000316612"/>
    </source>
</evidence>
<dbReference type="Pfam" id="PF00903">
    <property type="entry name" value="Glyoxalase"/>
    <property type="match status" value="1"/>
</dbReference>
<dbReference type="PANTHER" id="PTHR39175:SF1">
    <property type="entry name" value="FAMILY PROTEIN, PUTATIVE (AFU_ORTHOLOGUE AFUA_3G15060)-RELATED"/>
    <property type="match status" value="1"/>
</dbReference>
<organism evidence="2 3">
    <name type="scientific">Glutamicibacter uratoxydans</name>
    <name type="common">Arthrobacter uratoxydans</name>
    <dbReference type="NCBI Taxonomy" id="43667"/>
    <lineage>
        <taxon>Bacteria</taxon>
        <taxon>Bacillati</taxon>
        <taxon>Actinomycetota</taxon>
        <taxon>Actinomycetes</taxon>
        <taxon>Micrococcales</taxon>
        <taxon>Micrococcaceae</taxon>
        <taxon>Glutamicibacter</taxon>
    </lineage>
</organism>
<dbReference type="AlphaFoldDB" id="A0A4Y4DIJ4"/>
<evidence type="ECO:0000313" key="2">
    <source>
        <dbReference type="EMBL" id="GED04776.1"/>
    </source>
</evidence>
<reference evidence="2 3" key="1">
    <citation type="submission" date="2019-06" db="EMBL/GenBank/DDBJ databases">
        <title>Whole genome shotgun sequence of Glutamicibacter uratoxydans NBRC 15515.</title>
        <authorList>
            <person name="Hosoyama A."/>
            <person name="Uohara A."/>
            <person name="Ohji S."/>
            <person name="Ichikawa N."/>
        </authorList>
    </citation>
    <scope>NUCLEOTIDE SEQUENCE [LARGE SCALE GENOMIC DNA]</scope>
    <source>
        <strain evidence="2 3">NBRC 15515</strain>
    </source>
</reference>
<protein>
    <submittedName>
        <fullName evidence="2">Glyoxalase</fullName>
    </submittedName>
</protein>
<dbReference type="Gene3D" id="3.10.180.10">
    <property type="entry name" value="2,3-Dihydroxybiphenyl 1,2-Dioxygenase, domain 1"/>
    <property type="match status" value="1"/>
</dbReference>
<dbReference type="InterPro" id="IPR029068">
    <property type="entry name" value="Glyas_Bleomycin-R_OHBP_Dase"/>
</dbReference>
<sequence>MQLHHVQLSMHRGEEDAARNFYQEGLGLEEVPKPPALAPRGGCWFRSPAGSGDRVEIHLGVEDGFTASAKAHPAFVLNSRAELDAMAERIQRLNMEVSWKEEFTFEGYSRFHAKDPFGNRLEFLAVAER</sequence>
<dbReference type="SUPFAM" id="SSF54593">
    <property type="entry name" value="Glyoxalase/Bleomycin resistance protein/Dihydroxybiphenyl dioxygenase"/>
    <property type="match status" value="1"/>
</dbReference>
<accession>A0A4Y4DIJ4</accession>
<dbReference type="InterPro" id="IPR004360">
    <property type="entry name" value="Glyas_Fos-R_dOase_dom"/>
</dbReference>
<evidence type="ECO:0000259" key="1">
    <source>
        <dbReference type="PROSITE" id="PS51819"/>
    </source>
</evidence>
<keyword evidence="3" id="KW-1185">Reference proteome</keyword>
<dbReference type="EMBL" id="BJNY01000001">
    <property type="protein sequence ID" value="GED04776.1"/>
    <property type="molecule type" value="Genomic_DNA"/>
</dbReference>
<feature type="domain" description="VOC" evidence="1">
    <location>
        <begin position="2"/>
        <end position="126"/>
    </location>
</feature>
<proteinExistence type="predicted"/>